<dbReference type="InterPro" id="IPR032710">
    <property type="entry name" value="NTF2-like_dom_sf"/>
</dbReference>
<feature type="domain" description="SnoaL-like" evidence="1">
    <location>
        <begin position="32"/>
        <end position="134"/>
    </location>
</feature>
<accession>A0A7S3PKU2</accession>
<gene>
    <name evidence="2" type="ORF">ASTO00021_LOCUS12697</name>
</gene>
<dbReference type="InterPro" id="IPR037401">
    <property type="entry name" value="SnoaL-like"/>
</dbReference>
<dbReference type="Pfam" id="PF12680">
    <property type="entry name" value="SnoaL_2"/>
    <property type="match status" value="1"/>
</dbReference>
<name>A0A7S3PKU2_9STRA</name>
<organism evidence="2">
    <name type="scientific">Aplanochytrium stocchinoi</name>
    <dbReference type="NCBI Taxonomy" id="215587"/>
    <lineage>
        <taxon>Eukaryota</taxon>
        <taxon>Sar</taxon>
        <taxon>Stramenopiles</taxon>
        <taxon>Bigyra</taxon>
        <taxon>Labyrinthulomycetes</taxon>
        <taxon>Thraustochytrida</taxon>
        <taxon>Thraustochytriidae</taxon>
        <taxon>Aplanochytrium</taxon>
    </lineage>
</organism>
<reference evidence="2" key="1">
    <citation type="submission" date="2021-01" db="EMBL/GenBank/DDBJ databases">
        <authorList>
            <person name="Corre E."/>
            <person name="Pelletier E."/>
            <person name="Niang G."/>
            <person name="Scheremetjew M."/>
            <person name="Finn R."/>
            <person name="Kale V."/>
            <person name="Holt S."/>
            <person name="Cochrane G."/>
            <person name="Meng A."/>
            <person name="Brown T."/>
            <person name="Cohen L."/>
        </authorList>
    </citation>
    <scope>NUCLEOTIDE SEQUENCE</scope>
    <source>
        <strain evidence="2">GSBS06</strain>
    </source>
</reference>
<dbReference type="SUPFAM" id="SSF54427">
    <property type="entry name" value="NTF2-like"/>
    <property type="match status" value="1"/>
</dbReference>
<protein>
    <recommendedName>
        <fullName evidence="1">SnoaL-like domain-containing protein</fullName>
    </recommendedName>
</protein>
<evidence type="ECO:0000313" key="2">
    <source>
        <dbReference type="EMBL" id="CAE0442587.1"/>
    </source>
</evidence>
<evidence type="ECO:0000259" key="1">
    <source>
        <dbReference type="Pfam" id="PF12680"/>
    </source>
</evidence>
<sequence>MKLTEIVLKNGCSEEGCAVNSDSELMTDFVRKHYLLHFGHRNLEAILSDYDENAVIHSVVNGEYNCFRGSAEISQSFRNLFSLHVAGKSSFQLKQIVVEAGTKQSMGIWTAQTPNLVFKQGHDTFQFNDQGKIISQMYVATVSPTEGQEDNDAFAMAIMD</sequence>
<dbReference type="Gene3D" id="3.10.450.50">
    <property type="match status" value="1"/>
</dbReference>
<dbReference type="AlphaFoldDB" id="A0A7S3PKU2"/>
<proteinExistence type="predicted"/>
<dbReference type="EMBL" id="HBIN01016680">
    <property type="protein sequence ID" value="CAE0442587.1"/>
    <property type="molecule type" value="Transcribed_RNA"/>
</dbReference>